<dbReference type="EMBL" id="CP118712">
    <property type="protein sequence ID" value="WGK87180.1"/>
    <property type="molecule type" value="Genomic_DNA"/>
</dbReference>
<proteinExistence type="predicted"/>
<dbReference type="AlphaFoldDB" id="A0ABD7YQC6"/>
<sequence>MQYLEKLVEKIVRQNEHKFSIFAKRGYSFEEWLNLELCTSLCLDPSINADSVLNTPKYELENKRLDISFQQGNEKYAVELKIAHPGTLDKYKDACIDDLNKLQGAVTYDHRFFVLVVTTTLSAEDFSIDKEWNTWIGKIFAGHSYCSKSISYRENPGSTYIYISQITPV</sequence>
<reference evidence="1 2" key="1">
    <citation type="submission" date="2022-02" db="EMBL/GenBank/DDBJ databases">
        <title>Emergence and expansion in Europe of a Vibrio aestuarianus clonal complex pathogenic for oysters.</title>
        <authorList>
            <person name="Mesnil A."/>
            <person name="Travers M.-A."/>
        </authorList>
    </citation>
    <scope>NUCLEOTIDE SEQUENCE [LARGE SCALE GENOMIC DNA]</scope>
    <source>
        <strain evidence="1 2">U17</strain>
    </source>
</reference>
<protein>
    <submittedName>
        <fullName evidence="1">Uncharacterized protein</fullName>
    </submittedName>
</protein>
<dbReference type="RefSeq" id="WP_029627903.1">
    <property type="nucleotide sequence ID" value="NZ_CALYLG010000378.1"/>
</dbReference>
<evidence type="ECO:0000313" key="2">
    <source>
        <dbReference type="Proteomes" id="UP001241226"/>
    </source>
</evidence>
<organism evidence="1 2">
    <name type="scientific">Vibrio aestuarianus</name>
    <dbReference type="NCBI Taxonomy" id="28171"/>
    <lineage>
        <taxon>Bacteria</taxon>
        <taxon>Pseudomonadati</taxon>
        <taxon>Pseudomonadota</taxon>
        <taxon>Gammaproteobacteria</taxon>
        <taxon>Vibrionales</taxon>
        <taxon>Vibrionaceae</taxon>
        <taxon>Vibrio</taxon>
    </lineage>
</organism>
<gene>
    <name evidence="1" type="ORF">PYE67_13720</name>
</gene>
<evidence type="ECO:0000313" key="1">
    <source>
        <dbReference type="EMBL" id="WGK87180.1"/>
    </source>
</evidence>
<accession>A0ABD7YQC6</accession>
<name>A0ABD7YQC6_9VIBR</name>
<dbReference type="Proteomes" id="UP001241226">
    <property type="component" value="Chromosome 2"/>
</dbReference>